<dbReference type="InterPro" id="IPR016164">
    <property type="entry name" value="FAD-linked_Oxase-like_C"/>
</dbReference>
<keyword evidence="2" id="KW-0285">Flavoprotein</keyword>
<dbReference type="FunFam" id="1.10.45.10:FF:000001">
    <property type="entry name" value="D-lactate dehydrogenase mitochondrial"/>
    <property type="match status" value="1"/>
</dbReference>
<evidence type="ECO:0000313" key="6">
    <source>
        <dbReference type="EMBL" id="KGF20638.1"/>
    </source>
</evidence>
<dbReference type="EMBL" id="JRNH01000012">
    <property type="protein sequence ID" value="KGF20638.1"/>
    <property type="molecule type" value="Genomic_DNA"/>
</dbReference>
<dbReference type="InterPro" id="IPR051914">
    <property type="entry name" value="FAD-linked_OxidoTrans_Type4"/>
</dbReference>
<keyword evidence="3" id="KW-0274">FAD</keyword>
<feature type="domain" description="FAD-binding oxidoreductase/transferase type 4 C-terminal" evidence="5">
    <location>
        <begin position="2"/>
        <end position="56"/>
    </location>
</feature>
<evidence type="ECO:0000256" key="3">
    <source>
        <dbReference type="ARBA" id="ARBA00022827"/>
    </source>
</evidence>
<evidence type="ECO:0000256" key="2">
    <source>
        <dbReference type="ARBA" id="ARBA00022630"/>
    </source>
</evidence>
<accession>A0A095YEE9</accession>
<dbReference type="InterPro" id="IPR004113">
    <property type="entry name" value="FAD-bd_oxidored_4_C"/>
</dbReference>
<dbReference type="PANTHER" id="PTHR42934:SF2">
    <property type="entry name" value="GLYCOLATE OXIDASE SUBUNIT GLCD"/>
    <property type="match status" value="1"/>
</dbReference>
<dbReference type="AlphaFoldDB" id="A0A095YEE9"/>
<evidence type="ECO:0000259" key="5">
    <source>
        <dbReference type="Pfam" id="PF02913"/>
    </source>
</evidence>
<protein>
    <recommendedName>
        <fullName evidence="5">FAD-binding oxidoreductase/transferase type 4 C-terminal domain-containing protein</fullName>
    </recommendedName>
</protein>
<comment type="cofactor">
    <cofactor evidence="1">
        <name>FAD</name>
        <dbReference type="ChEBI" id="CHEBI:57692"/>
    </cofactor>
</comment>
<reference evidence="6 7" key="1">
    <citation type="submission" date="2014-07" db="EMBL/GenBank/DDBJ databases">
        <authorList>
            <person name="McCorrison J."/>
            <person name="Sanka R."/>
            <person name="Torralba M."/>
            <person name="Gillis M."/>
            <person name="Haft D.H."/>
            <person name="Methe B."/>
            <person name="Sutton G."/>
            <person name="Nelson K.E."/>
        </authorList>
    </citation>
    <scope>NUCLEOTIDE SEQUENCE [LARGE SCALE GENOMIC DNA]</scope>
    <source>
        <strain evidence="6 7">DNF00011</strain>
    </source>
</reference>
<organism evidence="6 7">
    <name type="scientific">Pseudoglutamicibacter albus DNF00011</name>
    <dbReference type="NCBI Taxonomy" id="1401063"/>
    <lineage>
        <taxon>Bacteria</taxon>
        <taxon>Bacillati</taxon>
        <taxon>Actinomycetota</taxon>
        <taxon>Actinomycetes</taxon>
        <taxon>Micrococcales</taxon>
        <taxon>Micrococcaceae</taxon>
        <taxon>Pseudoglutamicibacter</taxon>
    </lineage>
</organism>
<dbReference type="GO" id="GO:0050660">
    <property type="term" value="F:flavin adenine dinucleotide binding"/>
    <property type="evidence" value="ECO:0007669"/>
    <property type="project" value="InterPro"/>
</dbReference>
<dbReference type="Gene3D" id="1.10.45.10">
    <property type="entry name" value="Vanillyl-alcohol Oxidase, Chain A, domain 4"/>
    <property type="match status" value="1"/>
</dbReference>
<name>A0A095YEE9_9MICC</name>
<dbReference type="Proteomes" id="UP000053528">
    <property type="component" value="Unassembled WGS sequence"/>
</dbReference>
<comment type="caution">
    <text evidence="6">The sequence shown here is derived from an EMBL/GenBank/DDBJ whole genome shotgun (WGS) entry which is preliminary data.</text>
</comment>
<gene>
    <name evidence="6" type="ORF">HMPREF2128_04140</name>
</gene>
<dbReference type="GO" id="GO:0016491">
    <property type="term" value="F:oxidoreductase activity"/>
    <property type="evidence" value="ECO:0007669"/>
    <property type="project" value="UniProtKB-KW"/>
</dbReference>
<evidence type="ECO:0000256" key="4">
    <source>
        <dbReference type="ARBA" id="ARBA00023002"/>
    </source>
</evidence>
<evidence type="ECO:0000256" key="1">
    <source>
        <dbReference type="ARBA" id="ARBA00001974"/>
    </source>
</evidence>
<dbReference type="InterPro" id="IPR016171">
    <property type="entry name" value="Vanillyl_alc_oxidase_C-sub2"/>
</dbReference>
<proteinExistence type="predicted"/>
<sequence length="59" mass="6712">MFQAALALGGTLSGEHGIGLLKRRWLGDELGDRQYELQRQIKRVFDPKNILNRGKVFAE</sequence>
<dbReference type="PANTHER" id="PTHR42934">
    <property type="entry name" value="GLYCOLATE OXIDASE SUBUNIT GLCD"/>
    <property type="match status" value="1"/>
</dbReference>
<dbReference type="SUPFAM" id="SSF55103">
    <property type="entry name" value="FAD-linked oxidases, C-terminal domain"/>
    <property type="match status" value="1"/>
</dbReference>
<evidence type="ECO:0000313" key="7">
    <source>
        <dbReference type="Proteomes" id="UP000053528"/>
    </source>
</evidence>
<keyword evidence="4" id="KW-0560">Oxidoreductase</keyword>
<dbReference type="Pfam" id="PF02913">
    <property type="entry name" value="FAD-oxidase_C"/>
    <property type="match status" value="1"/>
</dbReference>